<comment type="caution">
    <text evidence="2">The sequence shown here is derived from an EMBL/GenBank/DDBJ whole genome shotgun (WGS) entry which is preliminary data.</text>
</comment>
<evidence type="ECO:0000313" key="3">
    <source>
        <dbReference type="Proteomes" id="UP000646827"/>
    </source>
</evidence>
<proteinExistence type="predicted"/>
<gene>
    <name evidence="2" type="ORF">INT45_005029</name>
</gene>
<dbReference type="AlphaFoldDB" id="A0A8H7VHK1"/>
<dbReference type="SMART" id="SM00694">
    <property type="entry name" value="DysFC"/>
    <property type="match status" value="1"/>
</dbReference>
<dbReference type="Proteomes" id="UP000646827">
    <property type="component" value="Unassembled WGS sequence"/>
</dbReference>
<accession>A0A8H7VHK1</accession>
<dbReference type="InterPro" id="IPR010482">
    <property type="entry name" value="TECPR1-like_DysF"/>
</dbReference>
<organism evidence="2 3">
    <name type="scientific">Circinella minor</name>
    <dbReference type="NCBI Taxonomy" id="1195481"/>
    <lineage>
        <taxon>Eukaryota</taxon>
        <taxon>Fungi</taxon>
        <taxon>Fungi incertae sedis</taxon>
        <taxon>Mucoromycota</taxon>
        <taxon>Mucoromycotina</taxon>
        <taxon>Mucoromycetes</taxon>
        <taxon>Mucorales</taxon>
        <taxon>Lichtheimiaceae</taxon>
        <taxon>Circinella</taxon>
    </lineage>
</organism>
<dbReference type="Pfam" id="PF06398">
    <property type="entry name" value="Pex24p"/>
    <property type="match status" value="1"/>
</dbReference>
<dbReference type="GO" id="GO:0005778">
    <property type="term" value="C:peroxisomal membrane"/>
    <property type="evidence" value="ECO:0007669"/>
    <property type="project" value="UniProtKB-ARBA"/>
</dbReference>
<feature type="domain" description="Peroxin/Ferlin" evidence="1">
    <location>
        <begin position="45"/>
        <end position="79"/>
    </location>
</feature>
<evidence type="ECO:0000313" key="2">
    <source>
        <dbReference type="EMBL" id="KAG2214779.1"/>
    </source>
</evidence>
<dbReference type="EMBL" id="JAEPRB010000583">
    <property type="protein sequence ID" value="KAG2214779.1"/>
    <property type="molecule type" value="Genomic_DNA"/>
</dbReference>
<name>A0A8H7VHK1_9FUNG</name>
<protein>
    <recommendedName>
        <fullName evidence="1">Peroxin/Ferlin domain-containing protein</fullName>
    </recommendedName>
</protein>
<keyword evidence="3" id="KW-1185">Reference proteome</keyword>
<reference evidence="2 3" key="1">
    <citation type="submission" date="2020-12" db="EMBL/GenBank/DDBJ databases">
        <title>Metabolic potential, ecology and presence of endohyphal bacteria is reflected in genomic diversity of Mucoromycotina.</title>
        <authorList>
            <person name="Muszewska A."/>
            <person name="Okrasinska A."/>
            <person name="Steczkiewicz K."/>
            <person name="Drgas O."/>
            <person name="Orlowska M."/>
            <person name="Perlinska-Lenart U."/>
            <person name="Aleksandrzak-Piekarczyk T."/>
            <person name="Szatraj K."/>
            <person name="Zielenkiewicz U."/>
            <person name="Pilsyk S."/>
            <person name="Malc E."/>
            <person name="Mieczkowski P."/>
            <person name="Kruszewska J.S."/>
            <person name="Biernat P."/>
            <person name="Pawlowska J."/>
        </authorList>
    </citation>
    <scope>NUCLEOTIDE SEQUENCE [LARGE SCALE GENOMIC DNA]</scope>
    <source>
        <strain evidence="2 3">CBS 142.35</strain>
    </source>
</reference>
<dbReference type="GO" id="GO:0007031">
    <property type="term" value="P:peroxisome organization"/>
    <property type="evidence" value="ECO:0007669"/>
    <property type="project" value="UniProtKB-ARBA"/>
</dbReference>
<sequence length="89" mass="10555">MTAPKGYRWTQDNWKLDTAGPWIDDTLKIVVISHEIFLVSPEEGGWVYSDTNWEYSGKNQDRPARLTRRRRWLRQCERIPIDISSSSSW</sequence>
<dbReference type="InterPro" id="IPR006614">
    <property type="entry name" value="Peroxin/Ferlin"/>
</dbReference>
<evidence type="ECO:0000259" key="1">
    <source>
        <dbReference type="SMART" id="SM00694"/>
    </source>
</evidence>